<organism evidence="1 2">
    <name type="scientific">Gracilibacillus boraciitolerans JCM 21714</name>
    <dbReference type="NCBI Taxonomy" id="1298598"/>
    <lineage>
        <taxon>Bacteria</taxon>
        <taxon>Bacillati</taxon>
        <taxon>Bacillota</taxon>
        <taxon>Bacilli</taxon>
        <taxon>Bacillales</taxon>
        <taxon>Bacillaceae</taxon>
        <taxon>Gracilibacillus</taxon>
    </lineage>
</organism>
<dbReference type="EMBL" id="BAVS01000005">
    <property type="protein sequence ID" value="GAE92547.1"/>
    <property type="molecule type" value="Genomic_DNA"/>
</dbReference>
<dbReference type="OrthoDB" id="2692106at2"/>
<keyword evidence="2" id="KW-1185">Reference proteome</keyword>
<keyword evidence="1" id="KW-0238">DNA-binding</keyword>
<dbReference type="Proteomes" id="UP000019102">
    <property type="component" value="Unassembled WGS sequence"/>
</dbReference>
<accession>W4VH66</accession>
<dbReference type="GO" id="GO:0003677">
    <property type="term" value="F:DNA binding"/>
    <property type="evidence" value="ECO:0007669"/>
    <property type="project" value="UniProtKB-KW"/>
</dbReference>
<reference evidence="1 2" key="1">
    <citation type="journal article" date="2014" name="Genome Announc.">
        <title>Draft Genome Sequence of the Boron-Tolerant and Moderately Halotolerant Bacterium Gracilibacillus boraciitolerans JCM 21714T.</title>
        <authorList>
            <person name="Ahmed I."/>
            <person name="Oshima K."/>
            <person name="Suda W."/>
            <person name="Kitamura K."/>
            <person name="Iida T."/>
            <person name="Ohmori Y."/>
            <person name="Fujiwara T."/>
            <person name="Hattori M."/>
            <person name="Ohkuma M."/>
        </authorList>
    </citation>
    <scope>NUCLEOTIDE SEQUENCE [LARGE SCALE GENOMIC DNA]</scope>
    <source>
        <strain evidence="1 2">JCM 21714</strain>
    </source>
</reference>
<dbReference type="InterPro" id="IPR047705">
    <property type="entry name" value="AimR-like"/>
</dbReference>
<dbReference type="eggNOG" id="ENOG5031CT9">
    <property type="taxonomic scope" value="Bacteria"/>
</dbReference>
<dbReference type="Pfam" id="PF22871">
    <property type="entry name" value="AimR"/>
    <property type="match status" value="1"/>
</dbReference>
<proteinExistence type="predicted"/>
<evidence type="ECO:0000313" key="1">
    <source>
        <dbReference type="EMBL" id="GAE92547.1"/>
    </source>
</evidence>
<comment type="caution">
    <text evidence="1">The sequence shown here is derived from an EMBL/GenBank/DDBJ whole genome shotgun (WGS) entry which is preliminary data.</text>
</comment>
<dbReference type="AlphaFoldDB" id="W4VH66"/>
<evidence type="ECO:0000313" key="2">
    <source>
        <dbReference type="Proteomes" id="UP000019102"/>
    </source>
</evidence>
<dbReference type="STRING" id="1298598.JCM21714_1554"/>
<dbReference type="NCBIfam" id="NF038310">
    <property type="entry name" value="lysogeny_AimR"/>
    <property type="match status" value="1"/>
</dbReference>
<sequence>MPLHVIYQQLKGQPNELRDMSEICLLSENEDNQRTAMEYLYVNGLYDELKVMTDKIKYATNTTNRKSAKIYQIMYERKMLKPQQLKPETPSNFIKATNRLKIMNEDYTLRILRDLVHIYSYFDMKQYGEIGSFNENIKHLMLEVKDPMLYELFESRLNETLFIYHWKRNELILSRKYGYQLLKKTSNYRKQIDIHNILAQGYLFESYQQAIHHVSLALEMAEQLSYERAIYGLKNFTLPFIAAYHKKTEGITSEDIAEQAHIALAEGGDVDKCIGLLEGLDTLTPFQQYYLGQAKQDKGLLRKAYQRFIEERDDYFYARLPLEALHALDY</sequence>
<gene>
    <name evidence="1" type="ORF">JCM21714_1554</name>
</gene>
<dbReference type="RefSeq" id="WP_035722536.1">
    <property type="nucleotide sequence ID" value="NZ_BAVS01000005.1"/>
</dbReference>
<protein>
    <submittedName>
        <fullName evidence="1">Phage DNA-binding protein</fullName>
    </submittedName>
</protein>
<name>W4VH66_9BACI</name>